<gene>
    <name evidence="8" type="ORF">GGQ86_004413</name>
    <name evidence="7" type="ORF">XFLAVUS301_40790</name>
</gene>
<dbReference type="SMART" id="SM00382">
    <property type="entry name" value="AAA"/>
    <property type="match status" value="1"/>
</dbReference>
<dbReference type="CDD" id="cd03301">
    <property type="entry name" value="ABC_MalK_N"/>
    <property type="match status" value="1"/>
</dbReference>
<dbReference type="Gene3D" id="2.40.50.100">
    <property type="match status" value="1"/>
</dbReference>
<evidence type="ECO:0000313" key="8">
    <source>
        <dbReference type="EMBL" id="MDR6335915.1"/>
    </source>
</evidence>
<dbReference type="FunFam" id="3.40.50.300:FF:000042">
    <property type="entry name" value="Maltose/maltodextrin ABC transporter, ATP-binding protein"/>
    <property type="match status" value="1"/>
</dbReference>
<evidence type="ECO:0000256" key="1">
    <source>
        <dbReference type="ARBA" id="ARBA00004417"/>
    </source>
</evidence>
<dbReference type="EMBL" id="JAVDPY010000009">
    <property type="protein sequence ID" value="MDR6335915.1"/>
    <property type="molecule type" value="Genomic_DNA"/>
</dbReference>
<reference evidence="8 10" key="2">
    <citation type="submission" date="2023-07" db="EMBL/GenBank/DDBJ databases">
        <title>Genomic Encyclopedia of Type Strains, Phase IV (KMG-IV): sequencing the most valuable type-strain genomes for metagenomic binning, comparative biology and taxonomic classification.</title>
        <authorList>
            <person name="Goeker M."/>
        </authorList>
    </citation>
    <scope>NUCLEOTIDE SEQUENCE [LARGE SCALE GENOMIC DNA]</scope>
    <source>
        <strain evidence="8 10">DSM 338</strain>
    </source>
</reference>
<dbReference type="Pfam" id="PF17912">
    <property type="entry name" value="OB_MalK"/>
    <property type="match status" value="1"/>
</dbReference>
<dbReference type="NCBIfam" id="NF008653">
    <property type="entry name" value="PRK11650.1"/>
    <property type="match status" value="1"/>
</dbReference>
<evidence type="ECO:0000256" key="3">
    <source>
        <dbReference type="ARBA" id="ARBA00022448"/>
    </source>
</evidence>
<reference evidence="7" key="1">
    <citation type="submission" date="2022-12" db="EMBL/GenBank/DDBJ databases">
        <title>Reference genome sequencing for broad-spectrum identification of bacterial and archaeal isolates by mass spectrometry.</title>
        <authorList>
            <person name="Sekiguchi Y."/>
            <person name="Tourlousse D.M."/>
        </authorList>
    </citation>
    <scope>NUCLEOTIDE SEQUENCE</scope>
    <source>
        <strain evidence="7">301</strain>
    </source>
</reference>
<keyword evidence="3" id="KW-0813">Transport</keyword>
<name>A0A9W6FLJ5_XANFL</name>
<dbReference type="Gene3D" id="3.40.50.300">
    <property type="entry name" value="P-loop containing nucleotide triphosphate hydrolases"/>
    <property type="match status" value="1"/>
</dbReference>
<dbReference type="Proteomes" id="UP001245370">
    <property type="component" value="Unassembled WGS sequence"/>
</dbReference>
<dbReference type="InterPro" id="IPR003593">
    <property type="entry name" value="AAA+_ATPase"/>
</dbReference>
<keyword evidence="8" id="KW-0762">Sugar transport</keyword>
<evidence type="ECO:0000313" key="7">
    <source>
        <dbReference type="EMBL" id="GLI24405.1"/>
    </source>
</evidence>
<evidence type="ECO:0000313" key="9">
    <source>
        <dbReference type="Proteomes" id="UP001144397"/>
    </source>
</evidence>
<dbReference type="GeneID" id="95764852"/>
<dbReference type="GO" id="GO:0140359">
    <property type="term" value="F:ABC-type transporter activity"/>
    <property type="evidence" value="ECO:0007669"/>
    <property type="project" value="InterPro"/>
</dbReference>
<dbReference type="PROSITE" id="PS00211">
    <property type="entry name" value="ABC_TRANSPORTER_1"/>
    <property type="match status" value="1"/>
</dbReference>
<evidence type="ECO:0000259" key="6">
    <source>
        <dbReference type="PROSITE" id="PS50893"/>
    </source>
</evidence>
<dbReference type="EMBL" id="BSDO01000007">
    <property type="protein sequence ID" value="GLI24405.1"/>
    <property type="molecule type" value="Genomic_DNA"/>
</dbReference>
<keyword evidence="10" id="KW-1185">Reference proteome</keyword>
<dbReference type="Proteomes" id="UP001144397">
    <property type="component" value="Unassembled WGS sequence"/>
</dbReference>
<dbReference type="InterPro" id="IPR015855">
    <property type="entry name" value="ABC_transpr_MalK-like"/>
</dbReference>
<comment type="caution">
    <text evidence="7">The sequence shown here is derived from an EMBL/GenBank/DDBJ whole genome shotgun (WGS) entry which is preliminary data.</text>
</comment>
<dbReference type="RefSeq" id="WP_281809177.1">
    <property type="nucleotide sequence ID" value="NZ_BSDO01000007.1"/>
</dbReference>
<feature type="domain" description="ABC transporter" evidence="6">
    <location>
        <begin position="4"/>
        <end position="234"/>
    </location>
</feature>
<dbReference type="PANTHER" id="PTHR43875">
    <property type="entry name" value="MALTODEXTRIN IMPORT ATP-BINDING PROTEIN MSMX"/>
    <property type="match status" value="1"/>
</dbReference>
<dbReference type="InterPro" id="IPR008995">
    <property type="entry name" value="Mo/tungstate-bd_C_term_dom"/>
</dbReference>
<dbReference type="InterPro" id="IPR047641">
    <property type="entry name" value="ABC_transpr_MalK/UgpC-like"/>
</dbReference>
<dbReference type="PROSITE" id="PS50893">
    <property type="entry name" value="ABC_TRANSPORTER_2"/>
    <property type="match status" value="1"/>
</dbReference>
<evidence type="ECO:0000313" key="10">
    <source>
        <dbReference type="Proteomes" id="UP001245370"/>
    </source>
</evidence>
<proteinExistence type="inferred from homology"/>
<dbReference type="SUPFAM" id="SSF52540">
    <property type="entry name" value="P-loop containing nucleoside triphosphate hydrolases"/>
    <property type="match status" value="1"/>
</dbReference>
<dbReference type="InterPro" id="IPR027417">
    <property type="entry name" value="P-loop_NTPase"/>
</dbReference>
<dbReference type="Gene3D" id="2.40.50.140">
    <property type="entry name" value="Nucleic acid-binding proteins"/>
    <property type="match status" value="1"/>
</dbReference>
<keyword evidence="4" id="KW-0547">Nucleotide-binding</keyword>
<dbReference type="AlphaFoldDB" id="A0A9W6FLJ5"/>
<dbReference type="PANTHER" id="PTHR43875:SF1">
    <property type="entry name" value="OSMOPROTECTIVE COMPOUNDS UPTAKE ATP-BINDING PROTEIN GGTA"/>
    <property type="match status" value="1"/>
</dbReference>
<comment type="similarity">
    <text evidence="2">Belongs to the ABC transporter superfamily.</text>
</comment>
<dbReference type="InterPro" id="IPR017871">
    <property type="entry name" value="ABC_transporter-like_CS"/>
</dbReference>
<dbReference type="GO" id="GO:0008643">
    <property type="term" value="P:carbohydrate transport"/>
    <property type="evidence" value="ECO:0007669"/>
    <property type="project" value="InterPro"/>
</dbReference>
<dbReference type="GO" id="GO:0005524">
    <property type="term" value="F:ATP binding"/>
    <property type="evidence" value="ECO:0007669"/>
    <property type="project" value="UniProtKB-KW"/>
</dbReference>
<accession>A0A9W6FLJ5</accession>
<dbReference type="InterPro" id="IPR012340">
    <property type="entry name" value="NA-bd_OB-fold"/>
</dbReference>
<evidence type="ECO:0000256" key="2">
    <source>
        <dbReference type="ARBA" id="ARBA00005417"/>
    </source>
</evidence>
<keyword evidence="5 7" id="KW-0067">ATP-binding</keyword>
<dbReference type="Pfam" id="PF00005">
    <property type="entry name" value="ABC_tran"/>
    <property type="match status" value="1"/>
</dbReference>
<comment type="subcellular location">
    <subcellularLocation>
        <location evidence="1">Cell inner membrane</location>
        <topology evidence="1">Peripheral membrane protein</topology>
    </subcellularLocation>
</comment>
<dbReference type="InterPro" id="IPR003439">
    <property type="entry name" value="ABC_transporter-like_ATP-bd"/>
</dbReference>
<dbReference type="InterPro" id="IPR040582">
    <property type="entry name" value="OB_MalK-like"/>
</dbReference>
<evidence type="ECO:0000256" key="4">
    <source>
        <dbReference type="ARBA" id="ARBA00022741"/>
    </source>
</evidence>
<organism evidence="7 9">
    <name type="scientific">Xanthobacter flavus</name>
    <dbReference type="NCBI Taxonomy" id="281"/>
    <lineage>
        <taxon>Bacteria</taxon>
        <taxon>Pseudomonadati</taxon>
        <taxon>Pseudomonadota</taxon>
        <taxon>Alphaproteobacteria</taxon>
        <taxon>Hyphomicrobiales</taxon>
        <taxon>Xanthobacteraceae</taxon>
        <taxon>Xanthobacter</taxon>
    </lineage>
</organism>
<evidence type="ECO:0000256" key="5">
    <source>
        <dbReference type="ARBA" id="ARBA00022840"/>
    </source>
</evidence>
<dbReference type="GO" id="GO:0016887">
    <property type="term" value="F:ATP hydrolysis activity"/>
    <property type="evidence" value="ECO:0007669"/>
    <property type="project" value="InterPro"/>
</dbReference>
<dbReference type="GO" id="GO:0055052">
    <property type="term" value="C:ATP-binding cassette (ABC) transporter complex, substrate-binding subunit-containing"/>
    <property type="evidence" value="ECO:0007669"/>
    <property type="project" value="TreeGrafter"/>
</dbReference>
<protein>
    <submittedName>
        <fullName evidence="8">ABC-type sugar transport system ATPase subunit</fullName>
    </submittedName>
    <submittedName>
        <fullName evidence="7">Sn-glycerol-3-phosphate ABC transporter ATP-binding protein</fullName>
    </submittedName>
</protein>
<dbReference type="SUPFAM" id="SSF50331">
    <property type="entry name" value="MOP-like"/>
    <property type="match status" value="1"/>
</dbReference>
<sequence length="364" mass="39795">MAEVRLNKVRKAYGGQVAVHGVDLHIRDGEFVVFLGPSGCGKSTTLRMIAGLEEITTGTIEIGGRDVTRLEPKDRNIAMVFQNYALYPHKTIYENLAFGLRMRRMDKAEIDRRVKSASAMLGLDPYLERKPKQLSGGQMQRVALGRALVRDPDVFLLDEPLSNLDAKLRVRMREEIARLHQEVGTSMVYVTHDQVEAMTLANRILIMRDGHVQQVGAPLEVYDQPANLFVAGFIGSPEMNLIEGHLERGALKAGGLSIELPPGIAAAEGTPLVLGVRPEHIGVGEAPGAHAFQVAVIEQLGAQTLCIGEVAGVRLRVLMDRTDAVRNGTTLPIQFRPGRLHVFSKKTGARINRADADVGRRPAA</sequence>